<dbReference type="InterPro" id="IPR008915">
    <property type="entry name" value="Peptidase_M50"/>
</dbReference>
<name>A0A831WV43_PROAE</name>
<protein>
    <submittedName>
        <fullName evidence="12">Site-2 protease family protein</fullName>
    </submittedName>
</protein>
<evidence type="ECO:0000256" key="1">
    <source>
        <dbReference type="ARBA" id="ARBA00001947"/>
    </source>
</evidence>
<dbReference type="CDD" id="cd06160">
    <property type="entry name" value="S2P-M50_like_2"/>
    <property type="match status" value="1"/>
</dbReference>
<organism evidence="12">
    <name type="scientific">Prosthecochloris aestuarii</name>
    <dbReference type="NCBI Taxonomy" id="1102"/>
    <lineage>
        <taxon>Bacteria</taxon>
        <taxon>Pseudomonadati</taxon>
        <taxon>Chlorobiota</taxon>
        <taxon>Chlorobiia</taxon>
        <taxon>Chlorobiales</taxon>
        <taxon>Chlorobiaceae</taxon>
        <taxon>Prosthecochloris</taxon>
    </lineage>
</organism>
<comment type="cofactor">
    <cofactor evidence="1">
        <name>Zn(2+)</name>
        <dbReference type="ChEBI" id="CHEBI:29105"/>
    </cofactor>
</comment>
<dbReference type="Pfam" id="PF02163">
    <property type="entry name" value="Peptidase_M50"/>
    <property type="match status" value="1"/>
</dbReference>
<keyword evidence="6" id="KW-0378">Hydrolase</keyword>
<feature type="transmembrane region" description="Helical" evidence="10">
    <location>
        <begin position="324"/>
        <end position="342"/>
    </location>
</feature>
<keyword evidence="5 10" id="KW-0812">Transmembrane</keyword>
<dbReference type="AlphaFoldDB" id="A0A831WV43"/>
<feature type="transmembrane region" description="Helical" evidence="10">
    <location>
        <begin position="205"/>
        <end position="226"/>
    </location>
</feature>
<evidence type="ECO:0000256" key="6">
    <source>
        <dbReference type="ARBA" id="ARBA00022801"/>
    </source>
</evidence>
<dbReference type="InterPro" id="IPR044838">
    <property type="entry name" value="EGY1-like"/>
</dbReference>
<accession>A0A831WV43</accession>
<reference evidence="12" key="1">
    <citation type="journal article" date="2020" name="mSystems">
        <title>Genome- and Community-Level Interaction Insights into Carbon Utilization and Element Cycling Functions of Hydrothermarchaeota in Hydrothermal Sediment.</title>
        <authorList>
            <person name="Zhou Z."/>
            <person name="Liu Y."/>
            <person name="Xu W."/>
            <person name="Pan J."/>
            <person name="Luo Z.H."/>
            <person name="Li M."/>
        </authorList>
    </citation>
    <scope>NUCLEOTIDE SEQUENCE [LARGE SCALE GENOMIC DNA]</scope>
    <source>
        <strain evidence="12">SpSt-1181</strain>
    </source>
</reference>
<dbReference type="GO" id="GO:0008233">
    <property type="term" value="F:peptidase activity"/>
    <property type="evidence" value="ECO:0007669"/>
    <property type="project" value="UniProtKB-KW"/>
</dbReference>
<comment type="caution">
    <text evidence="12">The sequence shown here is derived from an EMBL/GenBank/DDBJ whole genome shotgun (WGS) entry which is preliminary data.</text>
</comment>
<evidence type="ECO:0000256" key="10">
    <source>
        <dbReference type="SAM" id="Phobius"/>
    </source>
</evidence>
<dbReference type="PANTHER" id="PTHR31412:SF0">
    <property type="entry name" value="ZINC METALLOPROTEASE EGY1, CHLOROPLASTIC-RELATED"/>
    <property type="match status" value="1"/>
</dbReference>
<evidence type="ECO:0000256" key="7">
    <source>
        <dbReference type="ARBA" id="ARBA00022946"/>
    </source>
</evidence>
<comment type="similarity">
    <text evidence="3">Belongs to the peptidase M50B family.</text>
</comment>
<evidence type="ECO:0000256" key="3">
    <source>
        <dbReference type="ARBA" id="ARBA00007931"/>
    </source>
</evidence>
<gene>
    <name evidence="12" type="ORF">ENN50_03945</name>
</gene>
<feature type="transmembrane region" description="Helical" evidence="10">
    <location>
        <begin position="20"/>
        <end position="41"/>
    </location>
</feature>
<keyword evidence="4 12" id="KW-0645">Protease</keyword>
<feature type="transmembrane region" description="Helical" evidence="10">
    <location>
        <begin position="247"/>
        <end position="267"/>
    </location>
</feature>
<keyword evidence="8 10" id="KW-1133">Transmembrane helix</keyword>
<dbReference type="GO" id="GO:0016020">
    <property type="term" value="C:membrane"/>
    <property type="evidence" value="ECO:0007669"/>
    <property type="project" value="UniProtKB-SubCell"/>
</dbReference>
<evidence type="ECO:0000256" key="4">
    <source>
        <dbReference type="ARBA" id="ARBA00022670"/>
    </source>
</evidence>
<evidence type="ECO:0000256" key="9">
    <source>
        <dbReference type="ARBA" id="ARBA00023136"/>
    </source>
</evidence>
<dbReference type="PANTHER" id="PTHR31412">
    <property type="entry name" value="ZINC METALLOPROTEASE EGY1"/>
    <property type="match status" value="1"/>
</dbReference>
<dbReference type="EMBL" id="DSBW01000086">
    <property type="protein sequence ID" value="HED30834.1"/>
    <property type="molecule type" value="Genomic_DNA"/>
</dbReference>
<sequence>MRPDPDWQRRSILRQQNYPLHALLFLLTLLTTLWAGAFWTGQPVRFSSPGVFLNDLTNGTEYACALLLFLACHEFGHFFAALYHRMKATLPYFIPVPPLPFLLSIGTLGAVIQIKQQITDTKALFNTGAAGPIAGFAVSLSLLIYGFTHLPPPEYIFTIHPEYLAGGGIPDPPASGTLFLGKNLLYLFLEIALRPRNLPPMTEMYHYPFLFTGWLGCFVTALNLLPVGQLDGGHILYAMFGKKTHRILASAFLGIIFILGLPSAIIMLQELLLPSSKALVPESLLEWSWPGWLLWALILKNMVGTTHPPTLNDHRLTTGRSWTGWLTIVIFALCFTPVPFGIT</sequence>
<comment type="subcellular location">
    <subcellularLocation>
        <location evidence="2">Membrane</location>
        <topology evidence="2">Multi-pass membrane protein</topology>
    </subcellularLocation>
</comment>
<keyword evidence="7" id="KW-0809">Transit peptide</keyword>
<dbReference type="Proteomes" id="UP000886335">
    <property type="component" value="Unassembled WGS sequence"/>
</dbReference>
<proteinExistence type="inferred from homology"/>
<evidence type="ECO:0000259" key="11">
    <source>
        <dbReference type="Pfam" id="PF02163"/>
    </source>
</evidence>
<feature type="domain" description="Peptidase M50" evidence="11">
    <location>
        <begin position="63"/>
        <end position="260"/>
    </location>
</feature>
<evidence type="ECO:0000256" key="8">
    <source>
        <dbReference type="ARBA" id="ARBA00022989"/>
    </source>
</evidence>
<keyword evidence="9 10" id="KW-0472">Membrane</keyword>
<evidence type="ECO:0000256" key="5">
    <source>
        <dbReference type="ARBA" id="ARBA00022692"/>
    </source>
</evidence>
<feature type="transmembrane region" description="Helical" evidence="10">
    <location>
        <begin position="90"/>
        <end position="112"/>
    </location>
</feature>
<feature type="transmembrane region" description="Helical" evidence="10">
    <location>
        <begin position="124"/>
        <end position="147"/>
    </location>
</feature>
<evidence type="ECO:0000313" key="12">
    <source>
        <dbReference type="EMBL" id="HED30834.1"/>
    </source>
</evidence>
<evidence type="ECO:0000256" key="2">
    <source>
        <dbReference type="ARBA" id="ARBA00004141"/>
    </source>
</evidence>
<dbReference type="GO" id="GO:0006508">
    <property type="term" value="P:proteolysis"/>
    <property type="evidence" value="ECO:0007669"/>
    <property type="project" value="UniProtKB-KW"/>
</dbReference>